<sequence length="96" mass="10738">MNNGRAGYAIKNTDVMRAIDQILFESPDLKNNLFFMHQKQVIAEIEDEGERAPPLAALFDDAAIDTPGPSSQINPLEKATTVLILDRDLLRWKDGQ</sequence>
<dbReference type="RefSeq" id="WP_048101601.1">
    <property type="nucleotide sequence ID" value="NZ_LJCQ01000089.1"/>
</dbReference>
<accession>A0A0P9CWK0</accession>
<dbReference type="AlphaFoldDB" id="A0A0P9CWK0"/>
<evidence type="ECO:0000313" key="1">
    <source>
        <dbReference type="EMBL" id="KPV47342.1"/>
    </source>
</evidence>
<gene>
    <name evidence="1" type="ORF">SE19_01470</name>
</gene>
<reference evidence="1 2" key="1">
    <citation type="submission" date="2015-09" db="EMBL/GenBank/DDBJ databases">
        <title>Draft genome sequence of Acidiplasma aeolicum DSM 18409.</title>
        <authorList>
            <person name="Hemp J."/>
        </authorList>
    </citation>
    <scope>NUCLEOTIDE SEQUENCE [LARGE SCALE GENOMIC DNA]</scope>
    <source>
        <strain evidence="1 2">V</strain>
    </source>
</reference>
<protein>
    <submittedName>
        <fullName evidence="1">Uncharacterized protein</fullName>
    </submittedName>
</protein>
<evidence type="ECO:0000313" key="2">
    <source>
        <dbReference type="Proteomes" id="UP000050515"/>
    </source>
</evidence>
<dbReference type="Proteomes" id="UP000050515">
    <property type="component" value="Unassembled WGS sequence"/>
</dbReference>
<organism evidence="1 2">
    <name type="scientific">Acidiplasma aeolicum</name>
    <dbReference type="NCBI Taxonomy" id="507754"/>
    <lineage>
        <taxon>Archaea</taxon>
        <taxon>Methanobacteriati</taxon>
        <taxon>Thermoplasmatota</taxon>
        <taxon>Thermoplasmata</taxon>
        <taxon>Thermoplasmatales</taxon>
        <taxon>Ferroplasmaceae</taxon>
        <taxon>Acidiplasma</taxon>
    </lineage>
</organism>
<dbReference type="PATRIC" id="fig|507754.4.peg.999"/>
<comment type="caution">
    <text evidence="1">The sequence shown here is derived from an EMBL/GenBank/DDBJ whole genome shotgun (WGS) entry which is preliminary data.</text>
</comment>
<name>A0A0P9CWK0_9ARCH</name>
<proteinExistence type="predicted"/>
<dbReference type="EMBL" id="LJCQ01000089">
    <property type="protein sequence ID" value="KPV47342.1"/>
    <property type="molecule type" value="Genomic_DNA"/>
</dbReference>